<keyword evidence="7" id="KW-1185">Reference proteome</keyword>
<dbReference type="PANTHER" id="PTHR43712">
    <property type="entry name" value="PUTATIVE (AFU_ORTHOLOGUE AFUA_4G14580)-RELATED"/>
    <property type="match status" value="1"/>
</dbReference>
<evidence type="ECO:0000256" key="3">
    <source>
        <dbReference type="ARBA" id="ARBA00022691"/>
    </source>
</evidence>
<dbReference type="PANTHER" id="PTHR43712:SF5">
    <property type="entry name" value="O-METHYLTRANSFERASE ASQN-RELATED"/>
    <property type="match status" value="1"/>
</dbReference>
<dbReference type="InterPro" id="IPR016461">
    <property type="entry name" value="COMT-like"/>
</dbReference>
<dbReference type="GO" id="GO:0008171">
    <property type="term" value="F:O-methyltransferase activity"/>
    <property type="evidence" value="ECO:0007669"/>
    <property type="project" value="InterPro"/>
</dbReference>
<proteinExistence type="inferred from homology"/>
<dbReference type="InterPro" id="IPR036390">
    <property type="entry name" value="WH_DNA-bd_sf"/>
</dbReference>
<accession>A0A1V6TAX7</accession>
<dbReference type="EMBL" id="MLQL01000011">
    <property type="protein sequence ID" value="OQE23487.1"/>
    <property type="molecule type" value="Genomic_DNA"/>
</dbReference>
<evidence type="ECO:0000256" key="2">
    <source>
        <dbReference type="ARBA" id="ARBA00022679"/>
    </source>
</evidence>
<sequence length="418" mass="46339">MKPPGKLSLPPQIKRYAAQVATNANLMSQYLENENSGSVDELAAAKTKLAEAAFELLNISRDTGSFLVHLTVDYQVICAFRWLCQFNIPRLVPLDGTITHGELARAAGAHEGLLTSALRLVMTSRMFEEPEPGLVAHSPVSRQMAADDSIAHWTQYISNTIVPTAASHMEATEKWPNSREVNNTAHNIAFNHNLPYFDFVSQDAGRGIEFARTMQAVSNTSYFDNSLLVKSYDWASIGEGLVVDMGGSTGHASIALAETFPDLKFIVQDLPDVSTDGAKRLDDRKLPLSIASRIQFQGHSFFNQQPIKGASIYLLRHILHDWPDKEAVQILRNIIPVLGPKSRIIVSDIILPEPGSIPAIEERVMRLNDLLLHQFTNTSERTLQDWRSIVAEASEKLCIQKVYRHPGSTLSLMELTSA</sequence>
<dbReference type="InterPro" id="IPR036388">
    <property type="entry name" value="WH-like_DNA-bd_sf"/>
</dbReference>
<dbReference type="Proteomes" id="UP000191342">
    <property type="component" value="Unassembled WGS sequence"/>
</dbReference>
<dbReference type="InterPro" id="IPR029063">
    <property type="entry name" value="SAM-dependent_MTases_sf"/>
</dbReference>
<evidence type="ECO:0000256" key="1">
    <source>
        <dbReference type="ARBA" id="ARBA00022603"/>
    </source>
</evidence>
<dbReference type="InterPro" id="IPR001077">
    <property type="entry name" value="COMT_C"/>
</dbReference>
<dbReference type="GO" id="GO:0032259">
    <property type="term" value="P:methylation"/>
    <property type="evidence" value="ECO:0007669"/>
    <property type="project" value="UniProtKB-KW"/>
</dbReference>
<dbReference type="GO" id="GO:0044550">
    <property type="term" value="P:secondary metabolite biosynthetic process"/>
    <property type="evidence" value="ECO:0007669"/>
    <property type="project" value="UniProtKB-ARBA"/>
</dbReference>
<keyword evidence="2" id="KW-0808">Transferase</keyword>
<dbReference type="SUPFAM" id="SSF46785">
    <property type="entry name" value="Winged helix' DNA-binding domain"/>
    <property type="match status" value="1"/>
</dbReference>
<reference evidence="7" key="1">
    <citation type="journal article" date="2017" name="Nat. Microbiol.">
        <title>Global analysis of biosynthetic gene clusters reveals vast potential of secondary metabolite production in Penicillium species.</title>
        <authorList>
            <person name="Nielsen J.C."/>
            <person name="Grijseels S."/>
            <person name="Prigent S."/>
            <person name="Ji B."/>
            <person name="Dainat J."/>
            <person name="Nielsen K.F."/>
            <person name="Frisvad J.C."/>
            <person name="Workman M."/>
            <person name="Nielsen J."/>
        </authorList>
    </citation>
    <scope>NUCLEOTIDE SEQUENCE [LARGE SCALE GENOMIC DNA]</scope>
    <source>
        <strain evidence="7">IBT 14082</strain>
    </source>
</reference>
<keyword evidence="3" id="KW-0949">S-adenosyl-L-methionine</keyword>
<evidence type="ECO:0000313" key="6">
    <source>
        <dbReference type="EMBL" id="OQE23487.1"/>
    </source>
</evidence>
<feature type="domain" description="O-methyltransferase C-terminal" evidence="5">
    <location>
        <begin position="193"/>
        <end position="393"/>
    </location>
</feature>
<dbReference type="PROSITE" id="PS51683">
    <property type="entry name" value="SAM_OMT_II"/>
    <property type="match status" value="1"/>
</dbReference>
<dbReference type="OrthoDB" id="1606438at2759"/>
<evidence type="ECO:0000256" key="4">
    <source>
        <dbReference type="ARBA" id="ARBA00038277"/>
    </source>
</evidence>
<comment type="similarity">
    <text evidence="4">Belongs to the class I-like SAM-binding methyltransferase superfamily. Cation-independent O-methyltransferase family.</text>
</comment>
<evidence type="ECO:0000313" key="7">
    <source>
        <dbReference type="Proteomes" id="UP000191342"/>
    </source>
</evidence>
<dbReference type="Gene3D" id="3.40.50.150">
    <property type="entry name" value="Vaccinia Virus protein VP39"/>
    <property type="match status" value="1"/>
</dbReference>
<dbReference type="STRING" id="254877.A0A1V6TAX7"/>
<comment type="caution">
    <text evidence="6">The sequence shown here is derived from an EMBL/GenBank/DDBJ whole genome shotgun (WGS) entry which is preliminary data.</text>
</comment>
<dbReference type="Pfam" id="PF00891">
    <property type="entry name" value="Methyltransf_2"/>
    <property type="match status" value="1"/>
</dbReference>
<gene>
    <name evidence="6" type="ORF">PENFLA_c011G01803</name>
</gene>
<evidence type="ECO:0000259" key="5">
    <source>
        <dbReference type="Pfam" id="PF00891"/>
    </source>
</evidence>
<protein>
    <recommendedName>
        <fullName evidence="5">O-methyltransferase C-terminal domain-containing protein</fullName>
    </recommendedName>
</protein>
<name>A0A1V6TAX7_9EURO</name>
<keyword evidence="1" id="KW-0489">Methyltransferase</keyword>
<dbReference type="SUPFAM" id="SSF53335">
    <property type="entry name" value="S-adenosyl-L-methionine-dependent methyltransferases"/>
    <property type="match status" value="1"/>
</dbReference>
<organism evidence="6 7">
    <name type="scientific">Penicillium flavigenum</name>
    <dbReference type="NCBI Taxonomy" id="254877"/>
    <lineage>
        <taxon>Eukaryota</taxon>
        <taxon>Fungi</taxon>
        <taxon>Dikarya</taxon>
        <taxon>Ascomycota</taxon>
        <taxon>Pezizomycotina</taxon>
        <taxon>Eurotiomycetes</taxon>
        <taxon>Eurotiomycetidae</taxon>
        <taxon>Eurotiales</taxon>
        <taxon>Aspergillaceae</taxon>
        <taxon>Penicillium</taxon>
    </lineage>
</organism>
<dbReference type="Gene3D" id="1.10.10.10">
    <property type="entry name" value="Winged helix-like DNA-binding domain superfamily/Winged helix DNA-binding domain"/>
    <property type="match status" value="1"/>
</dbReference>
<dbReference type="AlphaFoldDB" id="A0A1V6TAX7"/>